<dbReference type="EMBL" id="ABKSPD020000017">
    <property type="protein sequence ID" value="EKW9777748.1"/>
    <property type="molecule type" value="Genomic_DNA"/>
</dbReference>
<dbReference type="Proteomes" id="UP001171165">
    <property type="component" value="Unassembled WGS sequence"/>
</dbReference>
<comment type="caution">
    <text evidence="1">The sequence shown here is derived from an EMBL/GenBank/DDBJ whole genome shotgun (WGS) entry which is preliminary data.</text>
</comment>
<evidence type="ECO:0000313" key="2">
    <source>
        <dbReference type="Proteomes" id="UP001171165"/>
    </source>
</evidence>
<dbReference type="AlphaFoldDB" id="A0AAN3YXP8"/>
<dbReference type="RefSeq" id="WP_165894660.1">
    <property type="nucleotide sequence ID" value="NZ_CP046048.1"/>
</dbReference>
<name>A0AAN3YXP8_PROMI</name>
<gene>
    <name evidence="1" type="ORF">PW210_003622</name>
</gene>
<accession>A0AAN3YXP8</accession>
<evidence type="ECO:0000313" key="1">
    <source>
        <dbReference type="EMBL" id="EKW9777748.1"/>
    </source>
</evidence>
<reference evidence="1" key="1">
    <citation type="submission" date="2023-06" db="EMBL/GenBank/DDBJ databases">
        <authorList>
            <consortium name="Clinical and Environmental Microbiology Branch: Whole genome sequencing antimicrobial resistance pathogens in the healthcare setting"/>
        </authorList>
    </citation>
    <scope>NUCLEOTIDE SEQUENCE</scope>
    <source>
        <strain evidence="1">Microbial</strain>
    </source>
</reference>
<proteinExistence type="predicted"/>
<protein>
    <submittedName>
        <fullName evidence="1">Uncharacterized protein</fullName>
    </submittedName>
</protein>
<organism evidence="1 2">
    <name type="scientific">Proteus mirabilis</name>
    <dbReference type="NCBI Taxonomy" id="584"/>
    <lineage>
        <taxon>Bacteria</taxon>
        <taxon>Pseudomonadati</taxon>
        <taxon>Pseudomonadota</taxon>
        <taxon>Gammaproteobacteria</taxon>
        <taxon>Enterobacterales</taxon>
        <taxon>Morganellaceae</taxon>
        <taxon>Proteus</taxon>
    </lineage>
</organism>
<sequence>MTTEQLAELKRIALEKHREAEKAMYAYAKECDGVERMEAFEAYENIRTATRVRG</sequence>